<evidence type="ECO:0000313" key="9">
    <source>
        <dbReference type="RefSeq" id="XP_023946806.2"/>
    </source>
</evidence>
<reference evidence="8" key="1">
    <citation type="submission" date="2025-05" db="UniProtKB">
        <authorList>
            <consortium name="RefSeq"/>
        </authorList>
    </citation>
    <scope>NUCLEOTIDE SEQUENCE [LARGE SCALE GENOMIC DNA]</scope>
</reference>
<dbReference type="PIRSF" id="PIRSF038038">
    <property type="entry name" value="SMN_Gemin2"/>
    <property type="match status" value="1"/>
</dbReference>
<dbReference type="AlphaFoldDB" id="A0A6J1NTY9"/>
<dbReference type="InterPro" id="IPR035426">
    <property type="entry name" value="Gemin2/Brr1"/>
</dbReference>
<comment type="subunit">
    <text evidence="7">Part of the core SMN complex.</text>
</comment>
<dbReference type="Pfam" id="PF04938">
    <property type="entry name" value="SIP1"/>
    <property type="match status" value="1"/>
</dbReference>
<sequence>MSTEKLVYKIQRDDDDSDSLSFTCFQIGPEVELKEVPTNGEEYLLKVKKEREKYSAVSKCNKDYSKFARNQSQFVEELPHAKAPDNLKPTIEWQNIQVADFSEVRMYISRLLSKKSNWPPNMKKLDTYFNDKRNSTALWLNLFETEDSTLSLAISIPQAFTDRGLQVLTNMLDRVKPGETINDRIGRWIYALLACIRQPLLSDTISILRDLARKCAEIRSHLSTEGETSNFAAAPLNLFICLVSRYFRQYDLAD</sequence>
<keyword evidence="8" id="KW-1185">Reference proteome</keyword>
<dbReference type="GO" id="GO:0000245">
    <property type="term" value="P:spliceosomal complex assembly"/>
    <property type="evidence" value="ECO:0007669"/>
    <property type="project" value="UniProtKB-UniRule"/>
</dbReference>
<dbReference type="GO" id="GO:0000387">
    <property type="term" value="P:spliceosomal snRNP assembly"/>
    <property type="evidence" value="ECO:0007669"/>
    <property type="project" value="UniProtKB-UniRule"/>
</dbReference>
<organism evidence="8 9">
    <name type="scientific">Bicyclus anynana</name>
    <name type="common">Squinting bush brown butterfly</name>
    <dbReference type="NCBI Taxonomy" id="110368"/>
    <lineage>
        <taxon>Eukaryota</taxon>
        <taxon>Metazoa</taxon>
        <taxon>Ecdysozoa</taxon>
        <taxon>Arthropoda</taxon>
        <taxon>Hexapoda</taxon>
        <taxon>Insecta</taxon>
        <taxon>Pterygota</taxon>
        <taxon>Neoptera</taxon>
        <taxon>Endopterygota</taxon>
        <taxon>Lepidoptera</taxon>
        <taxon>Glossata</taxon>
        <taxon>Ditrysia</taxon>
        <taxon>Papilionoidea</taxon>
        <taxon>Nymphalidae</taxon>
        <taxon>Satyrinae</taxon>
        <taxon>Satyrini</taxon>
        <taxon>Mycalesina</taxon>
        <taxon>Bicyclus</taxon>
    </lineage>
</organism>
<evidence type="ECO:0000256" key="4">
    <source>
        <dbReference type="ARBA" id="ARBA00023187"/>
    </source>
</evidence>
<dbReference type="GeneID" id="112052104"/>
<protein>
    <recommendedName>
        <fullName evidence="6 7">Gem-associated protein 2</fullName>
    </recommendedName>
</protein>
<dbReference type="InterPro" id="IPR017364">
    <property type="entry name" value="GEMIN2"/>
</dbReference>
<dbReference type="PANTHER" id="PTHR12794">
    <property type="entry name" value="GEMIN2"/>
    <property type="match status" value="1"/>
</dbReference>
<gene>
    <name evidence="9" type="primary">LOC112052104</name>
</gene>
<evidence type="ECO:0000256" key="1">
    <source>
        <dbReference type="ARBA" id="ARBA00004496"/>
    </source>
</evidence>
<comment type="function">
    <text evidence="7">The SMN complex catalyzes the assembly of small nuclear ribonucleoproteins (snRNPs), the building blocks of the spliceosome, and thereby plays an important role in the splicing of cellular pre-mRNAs.</text>
</comment>
<keyword evidence="3 7" id="KW-0507">mRNA processing</keyword>
<reference evidence="9" key="2">
    <citation type="submission" date="2025-08" db="UniProtKB">
        <authorList>
            <consortium name="RefSeq"/>
        </authorList>
    </citation>
    <scope>IDENTIFICATION</scope>
</reference>
<dbReference type="GO" id="GO:0005681">
    <property type="term" value="C:spliceosomal complex"/>
    <property type="evidence" value="ECO:0007669"/>
    <property type="project" value="UniProtKB-UniRule"/>
</dbReference>
<keyword evidence="2 7" id="KW-0963">Cytoplasm</keyword>
<dbReference type="GO" id="GO:0032797">
    <property type="term" value="C:SMN complex"/>
    <property type="evidence" value="ECO:0007669"/>
    <property type="project" value="UniProtKB-UniRule"/>
</dbReference>
<accession>A0A6J1NTY9</accession>
<evidence type="ECO:0000256" key="3">
    <source>
        <dbReference type="ARBA" id="ARBA00022664"/>
    </source>
</evidence>
<evidence type="ECO:0000313" key="8">
    <source>
        <dbReference type="Proteomes" id="UP001652582"/>
    </source>
</evidence>
<name>A0A6J1NTY9_BICAN</name>
<dbReference type="Proteomes" id="UP001652582">
    <property type="component" value="Chromosome 1"/>
</dbReference>
<evidence type="ECO:0000256" key="5">
    <source>
        <dbReference type="ARBA" id="ARBA00025758"/>
    </source>
</evidence>
<evidence type="ECO:0000256" key="2">
    <source>
        <dbReference type="ARBA" id="ARBA00022490"/>
    </source>
</evidence>
<comment type="similarity">
    <text evidence="5 7">Belongs to the gemin-2 family.</text>
</comment>
<comment type="subcellular location">
    <subcellularLocation>
        <location evidence="1">Cytoplasm</location>
    </subcellularLocation>
</comment>
<proteinExistence type="inferred from homology"/>
<keyword evidence="4 7" id="KW-0508">mRNA splicing</keyword>
<dbReference type="KEGG" id="bany:112052104"/>
<dbReference type="PANTHER" id="PTHR12794:SF0">
    <property type="entry name" value="GEM-ASSOCIATED PROTEIN 2"/>
    <property type="match status" value="1"/>
</dbReference>
<dbReference type="OrthoDB" id="428895at2759"/>
<evidence type="ECO:0000256" key="6">
    <source>
        <dbReference type="ARBA" id="ARBA00047179"/>
    </source>
</evidence>
<dbReference type="RefSeq" id="XP_023946806.2">
    <property type="nucleotide sequence ID" value="XM_024091038.2"/>
</dbReference>
<dbReference type="Gene3D" id="1.20.58.1070">
    <property type="match status" value="1"/>
</dbReference>
<evidence type="ECO:0000256" key="7">
    <source>
        <dbReference type="PIRNR" id="PIRNR038038"/>
    </source>
</evidence>